<evidence type="ECO:0000313" key="2">
    <source>
        <dbReference type="Proteomes" id="UP000829647"/>
    </source>
</evidence>
<geneLocation type="plasmid" evidence="1 2">
    <name>unnamed2</name>
</geneLocation>
<name>A0ABY4JET0_9BACT</name>
<reference evidence="1 2" key="1">
    <citation type="submission" date="2022-04" db="EMBL/GenBank/DDBJ databases">
        <title>Hymenobacter sp. isolated from the air.</title>
        <authorList>
            <person name="Won M."/>
            <person name="Lee C.-M."/>
            <person name="Woen H.-Y."/>
            <person name="Kwon S.-W."/>
        </authorList>
    </citation>
    <scope>NUCLEOTIDE SEQUENCE [LARGE SCALE GENOMIC DNA]</scope>
    <source>
        <strain evidence="2">5516 S-25</strain>
        <plasmid evidence="1 2">unnamed2</plasmid>
    </source>
</reference>
<accession>A0ABY4JET0</accession>
<dbReference type="Proteomes" id="UP000829647">
    <property type="component" value="Plasmid unnamed2"/>
</dbReference>
<dbReference type="RefSeq" id="WP_247977173.1">
    <property type="nucleotide sequence ID" value="NZ_CP095850.1"/>
</dbReference>
<keyword evidence="1" id="KW-0614">Plasmid</keyword>
<keyword evidence="2" id="KW-1185">Reference proteome</keyword>
<dbReference type="EMBL" id="CP095850">
    <property type="protein sequence ID" value="UPL51337.1"/>
    <property type="molecule type" value="Genomic_DNA"/>
</dbReference>
<protein>
    <submittedName>
        <fullName evidence="1">Uncharacterized protein</fullName>
    </submittedName>
</protein>
<sequence length="186" mass="20781">MKGFKVYPIDTTTDLPATSGRRDLHRICLLTGPHHLQCADQEIAQDGTYLFVSNPQEGNGLLPGTTQESTTCQTGYGCLFTEEFVQENSLAGSSKPWALLSGSRPRIFSLGDTQATYLTGLFQRMLAEQQSAYCYKHELLRSYLQLVLHEAARLRQPVSNRLFRYYFQGPGPTGALASAWGARRRE</sequence>
<organism evidence="1 2">
    <name type="scientific">Hymenobacter sublimis</name>
    <dbReference type="NCBI Taxonomy" id="2933777"/>
    <lineage>
        <taxon>Bacteria</taxon>
        <taxon>Pseudomonadati</taxon>
        <taxon>Bacteroidota</taxon>
        <taxon>Cytophagia</taxon>
        <taxon>Cytophagales</taxon>
        <taxon>Hymenobacteraceae</taxon>
        <taxon>Hymenobacter</taxon>
    </lineage>
</organism>
<evidence type="ECO:0000313" key="1">
    <source>
        <dbReference type="EMBL" id="UPL51337.1"/>
    </source>
</evidence>
<gene>
    <name evidence="1" type="ORF">MWH26_19920</name>
</gene>
<proteinExistence type="predicted"/>